<dbReference type="Pfam" id="PF01477">
    <property type="entry name" value="PLAT"/>
    <property type="match status" value="1"/>
</dbReference>
<keyword evidence="10" id="KW-1185">Reference proteome</keyword>
<keyword evidence="4 7" id="KW-0472">Membrane</keyword>
<protein>
    <submittedName>
        <fullName evidence="9">PKD1L2</fullName>
    </submittedName>
</protein>
<evidence type="ECO:0000313" key="10">
    <source>
        <dbReference type="Proteomes" id="UP000507470"/>
    </source>
</evidence>
<evidence type="ECO:0000259" key="8">
    <source>
        <dbReference type="PROSITE" id="PS50095"/>
    </source>
</evidence>
<organism evidence="9 10">
    <name type="scientific">Mytilus coruscus</name>
    <name type="common">Sea mussel</name>
    <dbReference type="NCBI Taxonomy" id="42192"/>
    <lineage>
        <taxon>Eukaryota</taxon>
        <taxon>Metazoa</taxon>
        <taxon>Spiralia</taxon>
        <taxon>Lophotrochozoa</taxon>
        <taxon>Mollusca</taxon>
        <taxon>Bivalvia</taxon>
        <taxon>Autobranchia</taxon>
        <taxon>Pteriomorphia</taxon>
        <taxon>Mytilida</taxon>
        <taxon>Mytiloidea</taxon>
        <taxon>Mytilidae</taxon>
        <taxon>Mytilinae</taxon>
        <taxon>Mytilus</taxon>
    </lineage>
</organism>
<proteinExistence type="predicted"/>
<feature type="region of interest" description="Disordered" evidence="6">
    <location>
        <begin position="102"/>
        <end position="135"/>
    </location>
</feature>
<dbReference type="PANTHER" id="PTHR10877:SF183">
    <property type="entry name" value="AT14535P-RELATED"/>
    <property type="match status" value="1"/>
</dbReference>
<comment type="subcellular location">
    <subcellularLocation>
        <location evidence="1">Membrane</location>
    </subcellularLocation>
</comment>
<dbReference type="OrthoDB" id="6150772at2759"/>
<evidence type="ECO:0000256" key="6">
    <source>
        <dbReference type="SAM" id="MobiDB-lite"/>
    </source>
</evidence>
<dbReference type="InterPro" id="IPR051223">
    <property type="entry name" value="Polycystin"/>
</dbReference>
<dbReference type="AlphaFoldDB" id="A0A6J8DEH9"/>
<feature type="transmembrane region" description="Helical" evidence="7">
    <location>
        <begin position="684"/>
        <end position="706"/>
    </location>
</feature>
<dbReference type="SMART" id="SM00308">
    <property type="entry name" value="LH2"/>
    <property type="match status" value="1"/>
</dbReference>
<feature type="region of interest" description="Disordered" evidence="6">
    <location>
        <begin position="1050"/>
        <end position="1097"/>
    </location>
</feature>
<feature type="transmembrane region" description="Helical" evidence="7">
    <location>
        <begin position="752"/>
        <end position="775"/>
    </location>
</feature>
<dbReference type="InterPro" id="IPR046338">
    <property type="entry name" value="GAIN_dom_sf"/>
</dbReference>
<reference evidence="9 10" key="1">
    <citation type="submission" date="2020-06" db="EMBL/GenBank/DDBJ databases">
        <authorList>
            <person name="Li R."/>
            <person name="Bekaert M."/>
        </authorList>
    </citation>
    <scope>NUCLEOTIDE SEQUENCE [LARGE SCALE GENOMIC DNA]</scope>
    <source>
        <strain evidence="10">wild</strain>
    </source>
</reference>
<accession>A0A6J8DEH9</accession>
<feature type="compositionally biased region" description="Acidic residues" evidence="6">
    <location>
        <begin position="106"/>
        <end position="135"/>
    </location>
</feature>
<sequence>MVTVLAVLPTENEAEMENVLEASNQISKEADALSDNVQDALLNVMDKISDQISHTDVNKSEPGKVENMVKSLFDSSSNLLDLNHVPEPGTVKENTVKENSIVEDKSETEDNIEETDNENEVPYEYPEEKEETEVQETEAQIKAREKKIERTKKLLHTVDIIADSALKTLDDDEPKQMEFSTKTMNLVVGVSKLNNSTNTSTDISTSRKIGNKTVTSSFKLPPEIKEQLKEASKNGFKFQMLFSDKNPRSWDKSSAYINSPMISLILKDLNQKTLDVTKLPKPIIIDIPIGRNEKYSKFIMNSKEDNFKRLKVKQPANMFYMLKLITDGPQYNISVNFAIDFYKKVTLSDAENGTLMENSQTIFLNDPQKKSRYWSLGVVINERSNGNVSQNISVRISSTAINCRYWNNTIGKWSLEGCKVSPASSSETLECECDHLTDFAGGVFVLPNIVDPFQDALLFLTFFDNPVDGIVTPFPSDPSDPFKYVMCIVTGWRYDAKTTANVSCYIKGNRGQSARHCLTRTSSPQVLFTSGGEDWFLITSSYDIGDIVNVIVWHDNSGSSPSWFLSRIIIQDLQTKKVFNFYYDNWLGMQSGTAKVCLSIKSGYELKQQFLLRTSQDLRRGHLWISIISKPPCSDFTRAQRLSCALSLLFCTMLSCLMFHGIPTDETISSDVASIQFEFSLKDFIIGLESSIIMFPINFAIIELFVRSKTKQLHKERYMEIEANRPTATDEKGSDKRDNEIVAAKRWMFPWWVIYIAWTTTILTSLTSSYFVMLYGLKYGYYESLNWLVSFLTAFVDDVFLMEPMSVVFFAMLFTFILKREVKIDSAPALIVHKPEMAVPDKILCRIHMDRSKLTLKKKPSNKNNMSNTESDLELGNMNDEIPSGQRISIPQIIPINFNLGNLDEVFENDNDCQEINNCVRKINEMLSRRHNTATLTRDLRRFKGDELTDYARIPKASFNPQLGSKPVSGKAATEHSEKMPTNSEQIWREACTKIKNGKNITKLNNQVQEIKEKWAEKYREAALKPISKEELKNDRGDVQKLKHEIDQIKRKPQREEETELVKLRREMDELKNSTRDNRNSRNNRGSFRGRRRHYEY</sequence>
<keyword evidence="3 7" id="KW-1133">Transmembrane helix</keyword>
<evidence type="ECO:0000256" key="5">
    <source>
        <dbReference type="PROSITE-ProRule" id="PRU00152"/>
    </source>
</evidence>
<evidence type="ECO:0000256" key="3">
    <source>
        <dbReference type="ARBA" id="ARBA00022989"/>
    </source>
</evidence>
<dbReference type="Proteomes" id="UP000507470">
    <property type="component" value="Unassembled WGS sequence"/>
</dbReference>
<dbReference type="Pfam" id="PF01825">
    <property type="entry name" value="GPS"/>
    <property type="match status" value="1"/>
</dbReference>
<dbReference type="Gene3D" id="2.60.60.20">
    <property type="entry name" value="PLAT/LH2 domain"/>
    <property type="match status" value="1"/>
</dbReference>
<evidence type="ECO:0000256" key="4">
    <source>
        <dbReference type="ARBA" id="ARBA00023136"/>
    </source>
</evidence>
<evidence type="ECO:0000313" key="9">
    <source>
        <dbReference type="EMBL" id="CAC5405822.1"/>
    </source>
</evidence>
<feature type="transmembrane region" description="Helical" evidence="7">
    <location>
        <begin position="787"/>
        <end position="818"/>
    </location>
</feature>
<comment type="caution">
    <text evidence="5">Lacks conserved residue(s) required for the propagation of feature annotation.</text>
</comment>
<dbReference type="InterPro" id="IPR036392">
    <property type="entry name" value="PLAT/LH2_dom_sf"/>
</dbReference>
<dbReference type="GO" id="GO:0016020">
    <property type="term" value="C:membrane"/>
    <property type="evidence" value="ECO:0007669"/>
    <property type="project" value="UniProtKB-SubCell"/>
</dbReference>
<name>A0A6J8DEH9_MYTCO</name>
<keyword evidence="2 7" id="KW-0812">Transmembrane</keyword>
<feature type="compositionally biased region" description="Basic and acidic residues" evidence="6">
    <location>
        <begin position="1050"/>
        <end position="1080"/>
    </location>
</feature>
<dbReference type="InterPro" id="IPR001024">
    <property type="entry name" value="PLAT/LH2_dom"/>
</dbReference>
<dbReference type="PANTHER" id="PTHR10877">
    <property type="entry name" value="POLYCYSTIN FAMILY MEMBER"/>
    <property type="match status" value="1"/>
</dbReference>
<feature type="region of interest" description="Disordered" evidence="6">
    <location>
        <begin position="858"/>
        <end position="877"/>
    </location>
</feature>
<dbReference type="SUPFAM" id="SSF49723">
    <property type="entry name" value="Lipase/lipooxygenase domain (PLAT/LH2 domain)"/>
    <property type="match status" value="1"/>
</dbReference>
<evidence type="ECO:0000256" key="7">
    <source>
        <dbReference type="SAM" id="Phobius"/>
    </source>
</evidence>
<feature type="domain" description="PLAT" evidence="8">
    <location>
        <begin position="482"/>
        <end position="601"/>
    </location>
</feature>
<dbReference type="PROSITE" id="PS50095">
    <property type="entry name" value="PLAT"/>
    <property type="match status" value="1"/>
</dbReference>
<dbReference type="SMART" id="SM00303">
    <property type="entry name" value="GPS"/>
    <property type="match status" value="1"/>
</dbReference>
<dbReference type="InterPro" id="IPR000203">
    <property type="entry name" value="GPS"/>
</dbReference>
<evidence type="ECO:0000256" key="2">
    <source>
        <dbReference type="ARBA" id="ARBA00022692"/>
    </source>
</evidence>
<gene>
    <name evidence="9" type="ORF">MCOR_39471</name>
</gene>
<dbReference type="EMBL" id="CACVKT020007139">
    <property type="protein sequence ID" value="CAC5405822.1"/>
    <property type="molecule type" value="Genomic_DNA"/>
</dbReference>
<dbReference type="Gene3D" id="2.60.220.50">
    <property type="match status" value="1"/>
</dbReference>
<evidence type="ECO:0000256" key="1">
    <source>
        <dbReference type="ARBA" id="ARBA00004370"/>
    </source>
</evidence>
<feature type="region of interest" description="Disordered" evidence="6">
    <location>
        <begin position="958"/>
        <end position="984"/>
    </location>
</feature>
<feature type="compositionally biased region" description="Basic residues" evidence="6">
    <location>
        <begin position="1088"/>
        <end position="1097"/>
    </location>
</feature>